<dbReference type="Proteomes" id="UP000321595">
    <property type="component" value="Chromosome"/>
</dbReference>
<feature type="region of interest" description="Disordered" evidence="1">
    <location>
        <begin position="47"/>
        <end position="89"/>
    </location>
</feature>
<evidence type="ECO:0000313" key="3">
    <source>
        <dbReference type="Proteomes" id="UP000321595"/>
    </source>
</evidence>
<proteinExistence type="predicted"/>
<reference evidence="2 3" key="1">
    <citation type="submission" date="2019-08" db="EMBL/GenBank/DDBJ databases">
        <authorList>
            <person name="Liang Q."/>
        </authorList>
    </citation>
    <scope>NUCLEOTIDE SEQUENCE [LARGE SCALE GENOMIC DNA]</scope>
    <source>
        <strain evidence="2 3">V1718</strain>
    </source>
</reference>
<accession>A0A5B8XRA8</accession>
<dbReference type="PROSITE" id="PS51257">
    <property type="entry name" value="PROKAR_LIPOPROTEIN"/>
    <property type="match status" value="1"/>
</dbReference>
<evidence type="ECO:0000313" key="2">
    <source>
        <dbReference type="EMBL" id="QED27697.1"/>
    </source>
</evidence>
<dbReference type="KEGG" id="bbae:FRD01_10720"/>
<gene>
    <name evidence="2" type="ORF">FRD01_10720</name>
</gene>
<protein>
    <recommendedName>
        <fullName evidence="4">Lipoprotein</fullName>
    </recommendedName>
</protein>
<sequence length="245" mass="26751">MNIFPRLLPFLAIGLLSCGGDSNECSRASDCFKGEVCAQGVCLEESDLSNNPNNPDPTNNPDDPNPNNPTGGNNGPTQPGVNNTTPTLPDLACVVDPLTTSCSDPDDIDDAFPTSFTNSTNGCRVRDEFSPMDETRSEVLCAREVKDRFTQLYVGCDSKSYVMELTFEPKVECDPSVFKVNAYIDGKDCETPSDEIRCEQLPNGGMKITAIVNPNNSVSSASFTVEALFTNAIQFEYDLRWVMRE</sequence>
<keyword evidence="3" id="KW-1185">Reference proteome</keyword>
<dbReference type="RefSeq" id="WP_146959464.1">
    <property type="nucleotide sequence ID" value="NZ_CP042467.1"/>
</dbReference>
<feature type="compositionally biased region" description="Low complexity" evidence="1">
    <location>
        <begin position="50"/>
        <end position="62"/>
    </location>
</feature>
<evidence type="ECO:0008006" key="4">
    <source>
        <dbReference type="Google" id="ProtNLM"/>
    </source>
</evidence>
<organism evidence="2 3">
    <name type="scientific">Microvenator marinus</name>
    <dbReference type="NCBI Taxonomy" id="2600177"/>
    <lineage>
        <taxon>Bacteria</taxon>
        <taxon>Deltaproteobacteria</taxon>
        <taxon>Bradymonadales</taxon>
        <taxon>Microvenatoraceae</taxon>
        <taxon>Microvenator</taxon>
    </lineage>
</organism>
<feature type="compositionally biased region" description="Low complexity" evidence="1">
    <location>
        <begin position="68"/>
        <end position="87"/>
    </location>
</feature>
<dbReference type="AlphaFoldDB" id="A0A5B8XRA8"/>
<dbReference type="EMBL" id="CP042467">
    <property type="protein sequence ID" value="QED27697.1"/>
    <property type="molecule type" value="Genomic_DNA"/>
</dbReference>
<evidence type="ECO:0000256" key="1">
    <source>
        <dbReference type="SAM" id="MobiDB-lite"/>
    </source>
</evidence>
<name>A0A5B8XRA8_9DELT</name>